<dbReference type="Pfam" id="PF00550">
    <property type="entry name" value="PP-binding"/>
    <property type="match status" value="1"/>
</dbReference>
<evidence type="ECO:0000313" key="8">
    <source>
        <dbReference type="Proteomes" id="UP000000662"/>
    </source>
</evidence>
<keyword evidence="2" id="KW-0597">Phosphoprotein</keyword>
<dbReference type="Gene3D" id="3.40.47.10">
    <property type="match status" value="1"/>
</dbReference>
<dbReference type="InterPro" id="IPR036736">
    <property type="entry name" value="ACP-like_sf"/>
</dbReference>
<dbReference type="GO" id="GO:0004312">
    <property type="term" value="F:fatty acid synthase activity"/>
    <property type="evidence" value="ECO:0007669"/>
    <property type="project" value="TreeGrafter"/>
</dbReference>
<dbReference type="PANTHER" id="PTHR43775:SF37">
    <property type="entry name" value="SI:DKEY-61P9.11"/>
    <property type="match status" value="1"/>
</dbReference>
<dbReference type="GO" id="GO:0031177">
    <property type="term" value="F:phosphopantetheine binding"/>
    <property type="evidence" value="ECO:0007669"/>
    <property type="project" value="InterPro"/>
</dbReference>
<dbReference type="InterPro" id="IPR029058">
    <property type="entry name" value="AB_hydrolase_fold"/>
</dbReference>
<dbReference type="Pfam" id="PF00975">
    <property type="entry name" value="Thioesterase"/>
    <property type="match status" value="1"/>
</dbReference>
<dbReference type="KEGG" id="bam:Bamb_6235"/>
<dbReference type="SUPFAM" id="SSF55048">
    <property type="entry name" value="Probable ACP-binding domain of malonyl-CoA ACP transacylase"/>
    <property type="match status" value="1"/>
</dbReference>
<dbReference type="eggNOG" id="COG3321">
    <property type="taxonomic scope" value="Bacteria"/>
</dbReference>
<dbReference type="InterPro" id="IPR014043">
    <property type="entry name" value="Acyl_transferase_dom"/>
</dbReference>
<dbReference type="SUPFAM" id="SSF52151">
    <property type="entry name" value="FabD/lysophospholipase-like"/>
    <property type="match status" value="1"/>
</dbReference>
<dbReference type="InterPro" id="IPR014031">
    <property type="entry name" value="Ketoacyl_synth_C"/>
</dbReference>
<dbReference type="InterPro" id="IPR014030">
    <property type="entry name" value="Ketoacyl_synth_N"/>
</dbReference>
<dbReference type="Pfam" id="PF22621">
    <property type="entry name" value="CurL-like_PKS_C"/>
    <property type="match status" value="1"/>
</dbReference>
<feature type="compositionally biased region" description="Polar residues" evidence="4">
    <location>
        <begin position="906"/>
        <end position="921"/>
    </location>
</feature>
<dbReference type="PROSITE" id="PS00606">
    <property type="entry name" value="KS3_1"/>
    <property type="match status" value="1"/>
</dbReference>
<feature type="domain" description="Ketosynthase family 3 (KS3)" evidence="6">
    <location>
        <begin position="8"/>
        <end position="433"/>
    </location>
</feature>
<dbReference type="Gene3D" id="3.30.70.3290">
    <property type="match status" value="1"/>
</dbReference>
<dbReference type="SMART" id="SM00823">
    <property type="entry name" value="PKS_PP"/>
    <property type="match status" value="1"/>
</dbReference>
<dbReference type="InterPro" id="IPR001227">
    <property type="entry name" value="Ac_transferase_dom_sf"/>
</dbReference>
<sequence>MQGTSLPVSRIAITGTAYRFPGDAACHESYWALLESGRTAVRETPMARFDIQPFFSEDASVPGTTYVRNGGYVEGAFEFDAGFFRISESEALAMDPQQRWMLELCWAALENAGIAPGTVRGQSIGVFLGSGEVDYGRRTVWAGDMSKLTTYARLGASRPTLAGRVAYFLGVHGPAVFVDTACSSSLTAVHLAAQSLRAGDCDIAIAGGINLILSPEETILGARLQAMSPSEMCRPFDARADGYLRGEGGGVVVLKRIDDAVRDGDRIDAVLAGSAINNDGASNGLTAPNGAAQESAIRVALRRAGVGPASVAYVEAHGTGTQLGDPIELTALRNAYTAGVERARPLLVGSVKAQIGHLEAGAGIAGLIKAMLILSRRRVPVQANFDDPTPRFRWDDSQICVPRTGEDALDENGMVGVNGFGISGTNVHLVLAGAGAREVAMDEERIPRVLPLSARSPEAVVRLAHAYRKMLHTAGPAAGDICYTASVRRDHWPHRAAVVGDSREQLLESLDDFLAGNAEGNWHSASVAKSRRLVFLFPGQGAWKPGVGAQLYDDNPVFHRFVDECLAYLDPALAADVMAAIRGHHPETVRHRQGQLAHFVILHSLARTWIESGNRPDAVVGHSLGEHVAATLAGVMTLEDGLKAVEARGRLFDTATPRGAMLAVAAGVTELQRLFEFGEVLFVAGINGPEQTVVSGTAAAIEEVHATMVAMGRRASMLGTYDTPGHSPLLAPMRPAFAQALSALRFMPPRITLISTLTGKPAGAEIAGIEHWLDLVERPVLFADALGQFADQDCVFLEVGPGAALSNLARAATQKWESVVSSLADAPGDDATESMNFAHACAHLYCLGFMRDWAALYPRPPRPAQVPTYPFERVHLELPMTLRAAASVDTEVEGTATGRDAGISHDASNTGPTSVEATSGDLSRERAHVLDAIRRIARSVSSGAAAIDDDVPLAASGFDSLALTELRSRMQHMFGHTVPMAVLARGASISRLAELMAAAPIAKDSAARTSQTVPADMREALPARGAPEDRGMRAPPAEEPLIVLRHGEGEMVALIHPIGGDVLCYQALADAWPGDPTIVGLRHPDVDRPTLPFHRPLAELASGYRDVLEREFGRLPDRVGGWSFGGLVALEMAAQWESEGKVAPPLMLVDSPFPTGDFALRLKEIVGSTTALPSLADIDALAKDARFVALLDRDLGLLEMRARLDPPEFARISRLYASSVVSIVSRSFTALRAPIHYALAANGGNGRCRDDVWPHLARLTTGAIEVDVFDDDHNSIVGGASVRRLAARLGRRIAEMQAAASGD</sequence>
<dbReference type="CDD" id="cd00833">
    <property type="entry name" value="PKS"/>
    <property type="match status" value="1"/>
</dbReference>
<evidence type="ECO:0000259" key="6">
    <source>
        <dbReference type="PROSITE" id="PS52004"/>
    </source>
</evidence>
<feature type="region of interest" description="Disordered" evidence="4">
    <location>
        <begin position="898"/>
        <end position="922"/>
    </location>
</feature>
<dbReference type="InterPro" id="IPR006162">
    <property type="entry name" value="Ppantetheine_attach_site"/>
</dbReference>
<dbReference type="GO" id="GO:0006633">
    <property type="term" value="P:fatty acid biosynthetic process"/>
    <property type="evidence" value="ECO:0007669"/>
    <property type="project" value="InterPro"/>
</dbReference>
<dbReference type="RefSeq" id="WP_011661108.1">
    <property type="nucleotide sequence ID" value="NC_008392.1"/>
</dbReference>
<dbReference type="Pfam" id="PF00109">
    <property type="entry name" value="ketoacyl-synt"/>
    <property type="match status" value="1"/>
</dbReference>
<dbReference type="GO" id="GO:0004315">
    <property type="term" value="F:3-oxoacyl-[acyl-carrier-protein] synthase activity"/>
    <property type="evidence" value="ECO:0007669"/>
    <property type="project" value="InterPro"/>
</dbReference>
<dbReference type="InterPro" id="IPR020806">
    <property type="entry name" value="PKS_PP-bd"/>
</dbReference>
<dbReference type="InterPro" id="IPR016039">
    <property type="entry name" value="Thiolase-like"/>
</dbReference>
<dbReference type="InterPro" id="IPR018201">
    <property type="entry name" value="Ketoacyl_synth_AS"/>
</dbReference>
<dbReference type="ESTHER" id="9burk-q3fit9">
    <property type="family name" value="Thioesterase"/>
</dbReference>
<dbReference type="SUPFAM" id="SSF47336">
    <property type="entry name" value="ACP-like"/>
    <property type="match status" value="1"/>
</dbReference>
<dbReference type="Proteomes" id="UP000000662">
    <property type="component" value="Chromosome 3"/>
</dbReference>
<dbReference type="InterPro" id="IPR001031">
    <property type="entry name" value="Thioesterase"/>
</dbReference>
<protein>
    <submittedName>
        <fullName evidence="7">Beta-ketoacyl synthase</fullName>
    </submittedName>
</protein>
<evidence type="ECO:0000256" key="3">
    <source>
        <dbReference type="ARBA" id="ARBA00022679"/>
    </source>
</evidence>
<dbReference type="InterPro" id="IPR009081">
    <property type="entry name" value="PP-bd_ACP"/>
</dbReference>
<dbReference type="EMBL" id="CP000442">
    <property type="protein sequence ID" value="ABI91779.1"/>
    <property type="molecule type" value="Genomic_DNA"/>
</dbReference>
<dbReference type="PROSITE" id="PS52004">
    <property type="entry name" value="KS3_2"/>
    <property type="match status" value="1"/>
</dbReference>
<accession>Q0B244</accession>
<dbReference type="Pfam" id="PF02801">
    <property type="entry name" value="Ketoacyl-synt_C"/>
    <property type="match status" value="1"/>
</dbReference>
<dbReference type="InterPro" id="IPR050091">
    <property type="entry name" value="PKS_NRPS_Biosynth_Enz"/>
</dbReference>
<dbReference type="PROSITE" id="PS50075">
    <property type="entry name" value="CARRIER"/>
    <property type="match status" value="1"/>
</dbReference>
<dbReference type="PANTHER" id="PTHR43775">
    <property type="entry name" value="FATTY ACID SYNTHASE"/>
    <property type="match status" value="1"/>
</dbReference>
<evidence type="ECO:0000259" key="5">
    <source>
        <dbReference type="PROSITE" id="PS50075"/>
    </source>
</evidence>
<dbReference type="Gene3D" id="3.40.50.1820">
    <property type="entry name" value="alpha/beta hydrolase"/>
    <property type="match status" value="1"/>
</dbReference>
<dbReference type="InterPro" id="IPR020841">
    <property type="entry name" value="PKS_Beta-ketoAc_synthase_dom"/>
</dbReference>
<dbReference type="SMART" id="SM00827">
    <property type="entry name" value="PKS_AT"/>
    <property type="match status" value="1"/>
</dbReference>
<dbReference type="SUPFAM" id="SSF53474">
    <property type="entry name" value="alpha/beta-Hydrolases"/>
    <property type="match status" value="1"/>
</dbReference>
<dbReference type="SUPFAM" id="SSF53901">
    <property type="entry name" value="Thiolase-like"/>
    <property type="match status" value="1"/>
</dbReference>
<evidence type="ECO:0000313" key="7">
    <source>
        <dbReference type="EMBL" id="ABI91779.1"/>
    </source>
</evidence>
<feature type="domain" description="Carrier" evidence="5">
    <location>
        <begin position="924"/>
        <end position="1000"/>
    </location>
</feature>
<name>Q0B244_BURCM</name>
<dbReference type="GeneID" id="93088561"/>
<evidence type="ECO:0000256" key="2">
    <source>
        <dbReference type="ARBA" id="ARBA00022553"/>
    </source>
</evidence>
<dbReference type="InterPro" id="IPR016036">
    <property type="entry name" value="Malonyl_transacylase_ACP-bd"/>
</dbReference>
<evidence type="ECO:0000256" key="4">
    <source>
        <dbReference type="SAM" id="MobiDB-lite"/>
    </source>
</evidence>
<evidence type="ECO:0000256" key="1">
    <source>
        <dbReference type="ARBA" id="ARBA00022450"/>
    </source>
</evidence>
<keyword evidence="3" id="KW-0808">Transferase</keyword>
<dbReference type="Gene3D" id="1.10.1200.10">
    <property type="entry name" value="ACP-like"/>
    <property type="match status" value="1"/>
</dbReference>
<keyword evidence="1" id="KW-0596">Phosphopantetheine</keyword>
<dbReference type="InterPro" id="IPR016035">
    <property type="entry name" value="Acyl_Trfase/lysoPLipase"/>
</dbReference>
<dbReference type="SMART" id="SM00825">
    <property type="entry name" value="PKS_KS"/>
    <property type="match status" value="1"/>
</dbReference>
<reference evidence="7" key="1">
    <citation type="submission" date="2006-08" db="EMBL/GenBank/DDBJ databases">
        <title>Complete sequence of Chromosome 3 of Burkholderia cepacia AMMD.</title>
        <authorList>
            <consortium name="US DOE Joint Genome Institute"/>
            <person name="Copeland A."/>
            <person name="Lucas S."/>
            <person name="Lapidus A."/>
            <person name="Barry K."/>
            <person name="Detter J.C."/>
            <person name="Glavina del Rio T."/>
            <person name="Hammon N."/>
            <person name="Israni S."/>
            <person name="Pitluck S."/>
            <person name="Bruce D."/>
            <person name="Chain P."/>
            <person name="Malfatti S."/>
            <person name="Shin M."/>
            <person name="Vergez L."/>
            <person name="Schmutz J."/>
            <person name="Larimer F."/>
            <person name="Land M."/>
            <person name="Hauser L."/>
            <person name="Kyrpides N."/>
            <person name="Kim E."/>
            <person name="Parke J."/>
            <person name="Coenye T."/>
            <person name="Konstantinidis K."/>
            <person name="Ramette A."/>
            <person name="Tiedje J."/>
            <person name="Richardson P."/>
        </authorList>
    </citation>
    <scope>NUCLEOTIDE SEQUENCE</scope>
    <source>
        <strain evidence="7">AMMD</strain>
    </source>
</reference>
<keyword evidence="8" id="KW-1185">Reference proteome</keyword>
<dbReference type="PROSITE" id="PS00012">
    <property type="entry name" value="PHOSPHOPANTETHEINE"/>
    <property type="match status" value="1"/>
</dbReference>
<dbReference type="Gene3D" id="3.40.366.10">
    <property type="entry name" value="Malonyl-Coenzyme A Acyl Carrier Protein, domain 2"/>
    <property type="match status" value="1"/>
</dbReference>
<dbReference type="Pfam" id="PF00698">
    <property type="entry name" value="Acyl_transf_1"/>
    <property type="match status" value="1"/>
</dbReference>
<organism evidence="7 8">
    <name type="scientific">Burkholderia ambifaria (strain ATCC BAA-244 / DSM 16087 / CCUG 44356 / LMG 19182 / AMMD)</name>
    <name type="common">Burkholderia cepacia (strain AMMD)</name>
    <dbReference type="NCBI Taxonomy" id="339670"/>
    <lineage>
        <taxon>Bacteria</taxon>
        <taxon>Pseudomonadati</taxon>
        <taxon>Pseudomonadota</taxon>
        <taxon>Betaproteobacteria</taxon>
        <taxon>Burkholderiales</taxon>
        <taxon>Burkholderiaceae</taxon>
        <taxon>Burkholderia</taxon>
        <taxon>Burkholderia cepacia complex</taxon>
    </lineage>
</organism>
<proteinExistence type="predicted"/>
<gene>
    <name evidence="7" type="ordered locus">Bamb_6235</name>
</gene>